<dbReference type="AlphaFoldDB" id="A0AAE0TM95"/>
<accession>A0AAE0TM95</accession>
<evidence type="ECO:0000313" key="1">
    <source>
        <dbReference type="EMBL" id="KAK3669245.1"/>
    </source>
</evidence>
<proteinExistence type="predicted"/>
<sequence>MWVFNTEPLMLRLPRSSPRTPQACLKRVSSGLNSEGGTTNRTILDERLSVSQEHAAPPPYDFMNLMRPLHATGSFSRSKYLVEFAQRQRLLIDQGWPSDMLLGSADIDLDVVLSDSPLEVSPVQVAQWVAVETKSFDSLGFPERLGFIFLITRFLKVREPRITIEERQY</sequence>
<gene>
    <name evidence="1" type="ORF">LTR78_010880</name>
</gene>
<evidence type="ECO:0000313" key="2">
    <source>
        <dbReference type="Proteomes" id="UP001274830"/>
    </source>
</evidence>
<name>A0AAE0TM95_9PEZI</name>
<protein>
    <submittedName>
        <fullName evidence="1">Uncharacterized protein</fullName>
    </submittedName>
</protein>
<dbReference type="EMBL" id="JAUTXT010000095">
    <property type="protein sequence ID" value="KAK3669245.1"/>
    <property type="molecule type" value="Genomic_DNA"/>
</dbReference>
<keyword evidence="2" id="KW-1185">Reference proteome</keyword>
<comment type="caution">
    <text evidence="1">The sequence shown here is derived from an EMBL/GenBank/DDBJ whole genome shotgun (WGS) entry which is preliminary data.</text>
</comment>
<reference evidence="1" key="1">
    <citation type="submission" date="2023-07" db="EMBL/GenBank/DDBJ databases">
        <title>Black Yeasts Isolated from many extreme environments.</title>
        <authorList>
            <person name="Coleine C."/>
            <person name="Stajich J.E."/>
            <person name="Selbmann L."/>
        </authorList>
    </citation>
    <scope>NUCLEOTIDE SEQUENCE</scope>
    <source>
        <strain evidence="1">CCFEE 5485</strain>
    </source>
</reference>
<dbReference type="Proteomes" id="UP001274830">
    <property type="component" value="Unassembled WGS sequence"/>
</dbReference>
<organism evidence="1 2">
    <name type="scientific">Recurvomyces mirabilis</name>
    <dbReference type="NCBI Taxonomy" id="574656"/>
    <lineage>
        <taxon>Eukaryota</taxon>
        <taxon>Fungi</taxon>
        <taxon>Dikarya</taxon>
        <taxon>Ascomycota</taxon>
        <taxon>Pezizomycotina</taxon>
        <taxon>Dothideomycetes</taxon>
        <taxon>Dothideomycetidae</taxon>
        <taxon>Mycosphaerellales</taxon>
        <taxon>Teratosphaeriaceae</taxon>
        <taxon>Recurvomyces</taxon>
    </lineage>
</organism>